<dbReference type="EMBL" id="CP023778">
    <property type="protein sequence ID" value="ATL71458.1"/>
    <property type="molecule type" value="Genomic_DNA"/>
</dbReference>
<evidence type="ECO:0000313" key="3">
    <source>
        <dbReference type="Proteomes" id="UP000221961"/>
    </source>
</evidence>
<sequence length="262" mass="28054">MRFGAIVVPRAGTGWVRAVRAVEEQGIHTLLLPDTLHTASPFPALAAAAAVTSTLRLRPNVLAVPLRTPAAVVRETAALQLLSDGRFELGLGLGRPDAEAEAERLGMPWGSGADRRRALADTVKVVRAEVDPAPIVMVAASGPRTLTAAAEFADRFMAALPPFATESQLARLVGVVRDHTDRPIPFTHTVVGIGDRLSPFLGSAFGMRIEDVRAAGGVGLLPEDPVAAADQLRRWNEQYGIDEIVVPEDLLSELEPVRHHMR</sequence>
<gene>
    <name evidence="2" type="ORF">CRH09_02990</name>
</gene>
<dbReference type="Gene3D" id="3.20.20.30">
    <property type="entry name" value="Luciferase-like domain"/>
    <property type="match status" value="1"/>
</dbReference>
<protein>
    <submittedName>
        <fullName evidence="2">5,10-methylene tetrahydromethanopterin reductase</fullName>
    </submittedName>
</protein>
<proteinExistence type="predicted"/>
<dbReference type="InterPro" id="IPR036661">
    <property type="entry name" value="Luciferase-like_sf"/>
</dbReference>
<organism evidence="2 3">
    <name type="scientific">Nocardia terpenica</name>
    <dbReference type="NCBI Taxonomy" id="455432"/>
    <lineage>
        <taxon>Bacteria</taxon>
        <taxon>Bacillati</taxon>
        <taxon>Actinomycetota</taxon>
        <taxon>Actinomycetes</taxon>
        <taxon>Mycobacteriales</taxon>
        <taxon>Nocardiaceae</taxon>
        <taxon>Nocardia</taxon>
    </lineage>
</organism>
<dbReference type="InterPro" id="IPR011251">
    <property type="entry name" value="Luciferase-like_dom"/>
</dbReference>
<dbReference type="Proteomes" id="UP000221961">
    <property type="component" value="Chromosome"/>
</dbReference>
<feature type="domain" description="Luciferase-like" evidence="1">
    <location>
        <begin position="16"/>
        <end position="128"/>
    </location>
</feature>
<dbReference type="SUPFAM" id="SSF51679">
    <property type="entry name" value="Bacterial luciferase-like"/>
    <property type="match status" value="1"/>
</dbReference>
<dbReference type="InterPro" id="IPR050564">
    <property type="entry name" value="F420-G6PD/mer"/>
</dbReference>
<accession>A0A291RW38</accession>
<dbReference type="Pfam" id="PF00296">
    <property type="entry name" value="Bac_luciferase"/>
    <property type="match status" value="1"/>
</dbReference>
<reference evidence="2 3" key="1">
    <citation type="submission" date="2017-10" db="EMBL/GenBank/DDBJ databases">
        <title>Comparative genomics between pathogenic Norcardia.</title>
        <authorList>
            <person name="Zeng L."/>
        </authorList>
    </citation>
    <scope>NUCLEOTIDE SEQUENCE [LARGE SCALE GENOMIC DNA]</scope>
    <source>
        <strain evidence="2 3">NC_YFY_NT001</strain>
    </source>
</reference>
<dbReference type="GO" id="GO:0016705">
    <property type="term" value="F:oxidoreductase activity, acting on paired donors, with incorporation or reduction of molecular oxygen"/>
    <property type="evidence" value="ECO:0007669"/>
    <property type="project" value="InterPro"/>
</dbReference>
<dbReference type="PANTHER" id="PTHR43244:SF2">
    <property type="entry name" value="CONSERVED HYPOTHETICAL ALANINE AND PROLINE-RICH PROTEIN"/>
    <property type="match status" value="1"/>
</dbReference>
<dbReference type="KEGG" id="ntp:CRH09_02990"/>
<dbReference type="PANTHER" id="PTHR43244">
    <property type="match status" value="1"/>
</dbReference>
<evidence type="ECO:0000259" key="1">
    <source>
        <dbReference type="Pfam" id="PF00296"/>
    </source>
</evidence>
<dbReference type="AlphaFoldDB" id="A0A291RW38"/>
<evidence type="ECO:0000313" key="2">
    <source>
        <dbReference type="EMBL" id="ATL71458.1"/>
    </source>
</evidence>
<name>A0A291RW38_9NOCA</name>